<evidence type="ECO:0000259" key="2">
    <source>
        <dbReference type="Pfam" id="PF02719"/>
    </source>
</evidence>
<feature type="non-terminal residue" evidence="3">
    <location>
        <position position="294"/>
    </location>
</feature>
<accession>X1CQ26</accession>
<dbReference type="Pfam" id="PF02719">
    <property type="entry name" value="Polysacc_synt_2"/>
    <property type="match status" value="2"/>
</dbReference>
<dbReference type="PANTHER" id="PTHR43318">
    <property type="entry name" value="UDP-N-ACETYLGLUCOSAMINE 4,6-DEHYDRATASE"/>
    <property type="match status" value="1"/>
</dbReference>
<feature type="domain" description="Polysaccharide biosynthesis protein CapD-like" evidence="2">
    <location>
        <begin position="180"/>
        <end position="294"/>
    </location>
</feature>
<dbReference type="InterPro" id="IPR051203">
    <property type="entry name" value="Polysaccharide_Synthase-Rel"/>
</dbReference>
<sequence length="294" mass="32639">MGATKMLGERLCISRALTKGHHLTKISCVRFGNVLGSRGSIIPLIKQQIESGNSITLTDEKMMRFFLSISQAVELVLKAAVLAQGGEIFVLKMPVVRIKDLLEVIIEEYAPKIGKDPSSIKIETIGPRLGEKIHEKLISSIEFSTVYEIEDMYCVYPLGYFGDKTTSSNNVIEGTKIVSEKTLRYLLGDIRNYDRIKRAVEDVDIIFNAAAIKHVPISEYNPMEAVNVNIHGLDNVIKAAFEYNVEKVIHISTDKAVTPTTVMGATKMLGERLCISRALTKGHHLTKISCVRFG</sequence>
<feature type="domain" description="Polysaccharide biosynthesis protein CapD-like" evidence="2">
    <location>
        <begin position="1"/>
        <end position="155"/>
    </location>
</feature>
<organism evidence="3">
    <name type="scientific">marine sediment metagenome</name>
    <dbReference type="NCBI Taxonomy" id="412755"/>
    <lineage>
        <taxon>unclassified sequences</taxon>
        <taxon>metagenomes</taxon>
        <taxon>ecological metagenomes</taxon>
    </lineage>
</organism>
<dbReference type="EMBL" id="BART01011537">
    <property type="protein sequence ID" value="GAG86371.1"/>
    <property type="molecule type" value="Genomic_DNA"/>
</dbReference>
<gene>
    <name evidence="3" type="ORF">S01H4_24535</name>
</gene>
<comment type="similarity">
    <text evidence="1">Belongs to the polysaccharide synthase family.</text>
</comment>
<dbReference type="AlphaFoldDB" id="X1CQ26"/>
<evidence type="ECO:0000256" key="1">
    <source>
        <dbReference type="ARBA" id="ARBA00007430"/>
    </source>
</evidence>
<proteinExistence type="inferred from homology"/>
<dbReference type="PANTHER" id="PTHR43318:SF2">
    <property type="entry name" value="UDP-N-ACETYLGLUCOSAMINE 4,6-DEHYDRATASE (INVERTING)"/>
    <property type="match status" value="1"/>
</dbReference>
<dbReference type="InterPro" id="IPR036291">
    <property type="entry name" value="NAD(P)-bd_dom_sf"/>
</dbReference>
<dbReference type="SUPFAM" id="SSF51735">
    <property type="entry name" value="NAD(P)-binding Rossmann-fold domains"/>
    <property type="match status" value="2"/>
</dbReference>
<protein>
    <recommendedName>
        <fullName evidence="2">Polysaccharide biosynthesis protein CapD-like domain-containing protein</fullName>
    </recommendedName>
</protein>
<name>X1CQ26_9ZZZZ</name>
<reference evidence="3" key="1">
    <citation type="journal article" date="2014" name="Front. Microbiol.">
        <title>High frequency of phylogenetically diverse reductive dehalogenase-homologous genes in deep subseafloor sedimentary metagenomes.</title>
        <authorList>
            <person name="Kawai M."/>
            <person name="Futagami T."/>
            <person name="Toyoda A."/>
            <person name="Takaki Y."/>
            <person name="Nishi S."/>
            <person name="Hori S."/>
            <person name="Arai W."/>
            <person name="Tsubouchi T."/>
            <person name="Morono Y."/>
            <person name="Uchiyama I."/>
            <person name="Ito T."/>
            <person name="Fujiyama A."/>
            <person name="Inagaki F."/>
            <person name="Takami H."/>
        </authorList>
    </citation>
    <scope>NUCLEOTIDE SEQUENCE</scope>
    <source>
        <strain evidence="3">Expedition CK06-06</strain>
    </source>
</reference>
<evidence type="ECO:0000313" key="3">
    <source>
        <dbReference type="EMBL" id="GAG86371.1"/>
    </source>
</evidence>
<dbReference type="Gene3D" id="3.40.50.720">
    <property type="entry name" value="NAD(P)-binding Rossmann-like Domain"/>
    <property type="match status" value="2"/>
</dbReference>
<dbReference type="InterPro" id="IPR003869">
    <property type="entry name" value="Polysac_CapD-like"/>
</dbReference>
<comment type="caution">
    <text evidence="3">The sequence shown here is derived from an EMBL/GenBank/DDBJ whole genome shotgun (WGS) entry which is preliminary data.</text>
</comment>